<sequence>MATYVLVHGGGHGGWCWGRVAKQLRAAGHEVYTPTLTGLGERAHLVSAATNLDTHIDDVVGVLQFEDITNAILVGHSYAGMVITGAADRALTRVGHLVFLEACRPRNGESLYDTGPDVIDWARSSSRIVNGVELVLWPSEEVVKAFGITAPDEVAWTLERLTPHPWKTMEQALRMANEEAVRKLPYTNINAPGMVMEGRTPESRRRALEGERVWEIDAGHDLMLTSPEKTAELLLQLADPADER</sequence>
<dbReference type="InterPro" id="IPR000073">
    <property type="entry name" value="AB_hydrolase_1"/>
</dbReference>
<gene>
    <name evidence="3" type="ORF">GKO32_07265</name>
</gene>
<organism evidence="3 4">
    <name type="scientific">Amycolatopsis pithecellobii</name>
    <dbReference type="NCBI Taxonomy" id="664692"/>
    <lineage>
        <taxon>Bacteria</taxon>
        <taxon>Bacillati</taxon>
        <taxon>Actinomycetota</taxon>
        <taxon>Actinomycetes</taxon>
        <taxon>Pseudonocardiales</taxon>
        <taxon>Pseudonocardiaceae</taxon>
        <taxon>Amycolatopsis</taxon>
    </lineage>
</organism>
<reference evidence="3 4" key="1">
    <citation type="submission" date="2019-11" db="EMBL/GenBank/DDBJ databases">
        <title>Draft genome of Amycolatopsis RM579.</title>
        <authorList>
            <person name="Duangmal K."/>
            <person name="Mingma R."/>
        </authorList>
    </citation>
    <scope>NUCLEOTIDE SEQUENCE [LARGE SCALE GENOMIC DNA]</scope>
    <source>
        <strain evidence="3 4">RM579</strain>
    </source>
</reference>
<dbReference type="EMBL" id="WMBA01000007">
    <property type="protein sequence ID" value="MTD53782.1"/>
    <property type="molecule type" value="Genomic_DNA"/>
</dbReference>
<keyword evidence="4" id="KW-1185">Reference proteome</keyword>
<dbReference type="InterPro" id="IPR029058">
    <property type="entry name" value="AB_hydrolase_fold"/>
</dbReference>
<dbReference type="GO" id="GO:0080032">
    <property type="term" value="F:methyl jasmonate esterase activity"/>
    <property type="evidence" value="ECO:0007669"/>
    <property type="project" value="TreeGrafter"/>
</dbReference>
<dbReference type="Proteomes" id="UP000440096">
    <property type="component" value="Unassembled WGS sequence"/>
</dbReference>
<feature type="domain" description="AB hydrolase-1" evidence="2">
    <location>
        <begin position="5"/>
        <end position="232"/>
    </location>
</feature>
<accession>A0A6N7YP47</accession>
<evidence type="ECO:0000313" key="3">
    <source>
        <dbReference type="EMBL" id="MTD53782.1"/>
    </source>
</evidence>
<dbReference type="GO" id="GO:0080030">
    <property type="term" value="F:methyl indole-3-acetate esterase activity"/>
    <property type="evidence" value="ECO:0007669"/>
    <property type="project" value="TreeGrafter"/>
</dbReference>
<dbReference type="SUPFAM" id="SSF53474">
    <property type="entry name" value="alpha/beta-Hydrolases"/>
    <property type="match status" value="1"/>
</dbReference>
<dbReference type="Gene3D" id="3.40.50.1820">
    <property type="entry name" value="alpha/beta hydrolase"/>
    <property type="match status" value="1"/>
</dbReference>
<evidence type="ECO:0000256" key="1">
    <source>
        <dbReference type="ARBA" id="ARBA00022801"/>
    </source>
</evidence>
<proteinExistence type="predicted"/>
<dbReference type="GO" id="GO:0009694">
    <property type="term" value="P:jasmonic acid metabolic process"/>
    <property type="evidence" value="ECO:0007669"/>
    <property type="project" value="TreeGrafter"/>
</dbReference>
<dbReference type="GO" id="GO:0080031">
    <property type="term" value="F:methyl salicylate esterase activity"/>
    <property type="evidence" value="ECO:0007669"/>
    <property type="project" value="TreeGrafter"/>
</dbReference>
<dbReference type="GO" id="GO:0009696">
    <property type="term" value="P:salicylic acid metabolic process"/>
    <property type="evidence" value="ECO:0007669"/>
    <property type="project" value="TreeGrafter"/>
</dbReference>
<dbReference type="InterPro" id="IPR045889">
    <property type="entry name" value="MES/HNL"/>
</dbReference>
<keyword evidence="1 3" id="KW-0378">Hydrolase</keyword>
<dbReference type="PANTHER" id="PTHR10992">
    <property type="entry name" value="METHYLESTERASE FAMILY MEMBER"/>
    <property type="match status" value="1"/>
</dbReference>
<dbReference type="Pfam" id="PF12697">
    <property type="entry name" value="Abhydrolase_6"/>
    <property type="match status" value="1"/>
</dbReference>
<evidence type="ECO:0000313" key="4">
    <source>
        <dbReference type="Proteomes" id="UP000440096"/>
    </source>
</evidence>
<dbReference type="PANTHER" id="PTHR10992:SF1083">
    <property type="entry name" value="METHYLESTERASE 1"/>
    <property type="match status" value="1"/>
</dbReference>
<protein>
    <submittedName>
        <fullName evidence="3">Alpha/beta fold hydrolase</fullName>
    </submittedName>
</protein>
<name>A0A6N7YP47_9PSEU</name>
<evidence type="ECO:0000259" key="2">
    <source>
        <dbReference type="Pfam" id="PF12697"/>
    </source>
</evidence>
<comment type="caution">
    <text evidence="3">The sequence shown here is derived from an EMBL/GenBank/DDBJ whole genome shotgun (WGS) entry which is preliminary data.</text>
</comment>
<dbReference type="OrthoDB" id="9773549at2"/>
<dbReference type="AlphaFoldDB" id="A0A6N7YP47"/>